<accession>A0AAP9WQB2</accession>
<dbReference type="Proteomes" id="UP000663255">
    <property type="component" value="Plasmid p4"/>
</dbReference>
<sequence length="106" mass="12299">MITKIKIAKDFTDVVGHRYRVDGPKSGEEFREIFLEPALNDSDTETIEIDMDDTWGYPSSFLEECFGGLVRKYGIDLIREKIKIISNQDESLQERIKEIINKAKKE</sequence>
<reference evidence="2" key="1">
    <citation type="submission" date="2019-09" db="EMBL/GenBank/DDBJ databases">
        <title>Comparative Genomics of Leptospira interrogans Reveals Genome Plasticity - A Common Adaptive Strategy for Survival in Various Hosts.</title>
        <authorList>
            <person name="Ramli S.R."/>
            <person name="Bunk B."/>
            <person name="Goris M."/>
            <person name="Bhuju S."/>
            <person name="Jarek M."/>
            <person name="Sproer C."/>
            <person name="Mustakim S."/>
            <person name="Strommenger B."/>
            <person name="Pessler F."/>
        </authorList>
    </citation>
    <scope>NUCLEOTIDE SEQUENCE</scope>
    <source>
        <strain evidence="2">1489</strain>
        <plasmid evidence="2">p4</plasmid>
    </source>
</reference>
<dbReference type="InterPro" id="IPR025474">
    <property type="entry name" value="DUF4325"/>
</dbReference>
<feature type="domain" description="DUF4325" evidence="1">
    <location>
        <begin position="26"/>
        <end position="91"/>
    </location>
</feature>
<name>A0AAP9WQB2_LEPIR</name>
<evidence type="ECO:0000313" key="2">
    <source>
        <dbReference type="EMBL" id="QOI53193.1"/>
    </source>
</evidence>
<dbReference type="RefSeq" id="WP_000628874.1">
    <property type="nucleotide sequence ID" value="NZ_CP043897.1"/>
</dbReference>
<geneLocation type="plasmid" evidence="2 3">
    <name>p4</name>
</geneLocation>
<dbReference type="AlphaFoldDB" id="A0AAP9WQB2"/>
<evidence type="ECO:0000313" key="3">
    <source>
        <dbReference type="Proteomes" id="UP000663255"/>
    </source>
</evidence>
<dbReference type="Pfam" id="PF14213">
    <property type="entry name" value="DUF4325"/>
    <property type="match status" value="1"/>
</dbReference>
<evidence type="ECO:0000259" key="1">
    <source>
        <dbReference type="Pfam" id="PF14213"/>
    </source>
</evidence>
<organism evidence="2 3">
    <name type="scientific">Leptospira interrogans serovar Bataviae</name>
    <dbReference type="NCBI Taxonomy" id="312175"/>
    <lineage>
        <taxon>Bacteria</taxon>
        <taxon>Pseudomonadati</taxon>
        <taxon>Spirochaetota</taxon>
        <taxon>Spirochaetia</taxon>
        <taxon>Leptospirales</taxon>
        <taxon>Leptospiraceae</taxon>
        <taxon>Leptospira</taxon>
    </lineage>
</organism>
<protein>
    <submittedName>
        <fullName evidence="2">DUF4325 domain-containing protein</fullName>
    </submittedName>
</protein>
<gene>
    <name evidence="2" type="ORF">Lepto1489_22775</name>
</gene>
<proteinExistence type="predicted"/>
<dbReference type="EMBL" id="CP043897">
    <property type="protein sequence ID" value="QOI53193.1"/>
    <property type="molecule type" value="Genomic_DNA"/>
</dbReference>
<keyword evidence="2" id="KW-0614">Plasmid</keyword>